<sequence length="176" mass="19622">MAVKKVFVALGLLISELSKKPCKGELITFSEKPQLISIQGEDLLFNTDFVRDIERGTNTNFQKEIEELVSGYSKNLVTLFLEETGILNPDMVSSSTLRIEVSLEGVVECSETPSADHTEKHESAEFKSHQFKDEQYPDIVEEKYVSNFGNVLVLCQTLSLDQAKSREVSVNLTTAG</sequence>
<name>A0AA88UNM0_9ASTE</name>
<reference evidence="2" key="1">
    <citation type="submission" date="2022-12" db="EMBL/GenBank/DDBJ databases">
        <title>Draft genome assemblies for two species of Escallonia (Escalloniales).</title>
        <authorList>
            <person name="Chanderbali A."/>
            <person name="Dervinis C."/>
            <person name="Anghel I."/>
            <person name="Soltis D."/>
            <person name="Soltis P."/>
            <person name="Zapata F."/>
        </authorList>
    </citation>
    <scope>NUCLEOTIDE SEQUENCE</scope>
    <source>
        <strain evidence="2">UCBG92.1500</strain>
        <tissue evidence="2">Leaf</tissue>
    </source>
</reference>
<organism evidence="2 3">
    <name type="scientific">Escallonia rubra</name>
    <dbReference type="NCBI Taxonomy" id="112253"/>
    <lineage>
        <taxon>Eukaryota</taxon>
        <taxon>Viridiplantae</taxon>
        <taxon>Streptophyta</taxon>
        <taxon>Embryophyta</taxon>
        <taxon>Tracheophyta</taxon>
        <taxon>Spermatophyta</taxon>
        <taxon>Magnoliopsida</taxon>
        <taxon>eudicotyledons</taxon>
        <taxon>Gunneridae</taxon>
        <taxon>Pentapetalae</taxon>
        <taxon>asterids</taxon>
        <taxon>campanulids</taxon>
        <taxon>Escalloniales</taxon>
        <taxon>Escalloniaceae</taxon>
        <taxon>Escallonia</taxon>
    </lineage>
</organism>
<keyword evidence="3" id="KW-1185">Reference proteome</keyword>
<feature type="domain" description="DUF7788" evidence="1">
    <location>
        <begin position="6"/>
        <end position="64"/>
    </location>
</feature>
<protein>
    <recommendedName>
        <fullName evidence="1">DUF7788 domain-containing protein</fullName>
    </recommendedName>
</protein>
<dbReference type="PANTHER" id="PTHR31373:SF17">
    <property type="entry name" value="OS06G0652100 PROTEIN"/>
    <property type="match status" value="1"/>
</dbReference>
<dbReference type="Proteomes" id="UP001187471">
    <property type="component" value="Unassembled WGS sequence"/>
</dbReference>
<accession>A0AA88UNM0</accession>
<dbReference type="InterPro" id="IPR056690">
    <property type="entry name" value="DUF7788"/>
</dbReference>
<dbReference type="AlphaFoldDB" id="A0AA88UNM0"/>
<evidence type="ECO:0000259" key="1">
    <source>
        <dbReference type="Pfam" id="PF25043"/>
    </source>
</evidence>
<evidence type="ECO:0000313" key="3">
    <source>
        <dbReference type="Proteomes" id="UP001187471"/>
    </source>
</evidence>
<dbReference type="PANTHER" id="PTHR31373">
    <property type="entry name" value="OS06G0652100 PROTEIN"/>
    <property type="match status" value="1"/>
</dbReference>
<gene>
    <name evidence="2" type="ORF">RJ640_007536</name>
</gene>
<dbReference type="EMBL" id="JAVXUO010000827">
    <property type="protein sequence ID" value="KAK2988756.1"/>
    <property type="molecule type" value="Genomic_DNA"/>
</dbReference>
<evidence type="ECO:0000313" key="2">
    <source>
        <dbReference type="EMBL" id="KAK2988756.1"/>
    </source>
</evidence>
<proteinExistence type="predicted"/>
<comment type="caution">
    <text evidence="2">The sequence shown here is derived from an EMBL/GenBank/DDBJ whole genome shotgun (WGS) entry which is preliminary data.</text>
</comment>
<dbReference type="Pfam" id="PF25043">
    <property type="entry name" value="DUF7788"/>
    <property type="match status" value="1"/>
</dbReference>
<dbReference type="InterPro" id="IPR011205">
    <property type="entry name" value="UCP015417_vWA"/>
</dbReference>